<feature type="compositionally biased region" description="Low complexity" evidence="2">
    <location>
        <begin position="1457"/>
        <end position="1469"/>
    </location>
</feature>
<dbReference type="SUPFAM" id="SSF56219">
    <property type="entry name" value="DNase I-like"/>
    <property type="match status" value="1"/>
</dbReference>
<feature type="region of interest" description="Disordered" evidence="2">
    <location>
        <begin position="609"/>
        <end position="734"/>
    </location>
</feature>
<keyword evidence="1" id="KW-0175">Coiled coil</keyword>
<sequence length="3458" mass="374794">LNCRSSRIGSSRTSSADLDAAGFDQDDYAGASTKAARTRSSAADDEGDACQVEEGPHADSEEDPATETDEVPLSPSAAQAAGEHGRAVPPRHRRPRGLQDHAARGGVGAAALGPVGGGGGEPGACEGEGADGGPSAVSTYAGLSELELAERSTFGSAPPRRSATPAFRDAATSPVGGGGLAEGGAQAFGGLARGFFGDGADAGLGGAPAGDPSSSGAQADRAPPMPEGKGSGEAQWPGAASDADPGAAPDDGRDSLGVAAGARRELRERQAALRTTRINGDDLPEAGPGSRTEPVSRALRNLRRKETGRDFLTDHVQGLSGPTLPVPAKKVLKTGAEGPPQPLDEEEEDDAADQGRLSFQRTVAVTAKKKEGVDSLQRLSQGAKRARALFPSELAHASASERPQEASELDEAALAPGWSGLVPAFSSRAAAAERQSTPGMDRQMSERSADSNWKERTPCASPRRGPPERPPRSQGRRRRSSRPCRRGARPRRARPRRSRPRRWSSAPRRASAGRSPCCGVRGRCSCRRSAGGPPRAGPRRTPGGGRTPKWSRARAAADGGGDSAGSDCDSLPDTGCMVDVLMDKPHAKVPRGIPPGVASTRLRRLRGVPAAGDAEGGLLPPVGSSPRRPPGQAAAANKAAALAAALRPTGGAPPHRRGGGPEGAAHRRERQQRAQDRLLLRLRAAAERLAAHHSAQPAMAREGKGRGSGGRGGKGHAQEGGQASSSKADQRAQKVIDSVAACTLDEATSHPKWQAPPADRAGIQKFLSSADQRPRKLGDLVVAKQAAGDSTKEQLMEISVIKYQKLVTRRPNDQLQVLSKRRKAVKLEVIALEAKTNELRDDLKAKQQELRQLESNIADVRAVLADGGAADDEGDWDTDGFGLAPSWDAFHKAVIDRRLHSEAPGDGFPAWPAGVVGRSPRSRASSAGSATRGFADQVAKANAERAHQQQRHAEAEQEFAAELAEVRRVAREQALRHNGEQAKLRLALKEESEQLQRITAAESAAQQQQQQHKALRHEIKKQHAEQLEFATQMEARIISHDTAFSQAKAEAEAATQRANHLHEQLEQVRAEHREQPQPQDRVYQDLLRARAEAQEALRRAQHESAQATATAGTLKQQLTRQELVMEEKFQEAKKNHALELEAAAESARVQAIAQAQVVANAKGKGALPPAEAARQLKPAYTLQQYSKLEAGAAQRAVHVAYHEAAELRSANEERQIPHEVQALQFALLRTRAEEEEIAKASLKDKEAMRAELEGSAERIRSSLTRQVMIEEANAHDLQLHTESLRQELSSYAVQLSEQRSNAEVQEQALEEELAQALTFRIASVEGASAMEDFASQQRTGREEAIHLALQESLQRSSTLHTELDAIAKKEQQGASETEELKLRMQSLEAIAASRERERKAMVNLYAEMRQYGQEGYDFTKRAAHHLVQGGHLPTSQESMGDYQEAADLYEKARGAAEAATATAESPAATNLQTGAAEERPASRGRRQSSSSPRRPASTRSARPAARQTDEGDVPLIERDRSRNPDRPDPHEEAERYEREQDELRRQDAEEKAQWEAVQMEEELESVVRDHEAKEIQRRYYEEAPLTQFGTAGTQDSRAEDDGSEHAPMTYPASWPPWSQDHPTPEEGEEMRGITQHEADTDLASTSRASSVPAEQGDPPTPTASQVIFIPASPAPLSERSPTPTVPFGHDEQRGHGGGEGADSFVLTPPPASQQNAEAAAASIERQCEGIDIMTRQHTSAAAAAAALEEAFGPAPAFPGEDISQAHKGQRVDSGEYSQESRVPRGHNSKQMCYRNWHWQWEGHSQSQQPASTAVSVTWVSRGQRDTTTADTRAARRVSRGASVSPPAIRVHEIENVEGAFLDGQNSAGSEAEDGMEQCYEGMGLAPGNDIEYSPEYVNAERARRGRVNVCDDVDTTTLHNMARMALEMCPSRELPTRRTHIYTDGSYNGIPHTAAWAVVIVDEYDDGRNSRGPFGFRGFIAGKVTETLDDMANNEKVTAYTAELTAVLWALMWALGQDTDAPIEITPDALNVINLAKGEAQCRVHPRSGAAIRTLAGLLQRARPTQWHHINSHIGHPWNELADGIADQASASDLMDPNIAAVQAIAHNKFLSWEWLRSEPDAVKAAYPPLRNKDFIIEATQPQAAPGAIQRPISTTTIKADLNVNLYTYNCRSLKAAVSFKSGKGKAAGKSKQSLSKVTHLAAQFADMGLHVVALQETQSEGDVRNVGEYVCYSSGHTQQNRGCDIWLNVSQPISASGTAKYLSAKDTLVLHQHDRLLIIKTRVAGIDMVIASAYAPHEDSHAAEKRDFWESAQRLSAKYRVDIFMGDLNGRLGDCESPGVGTSGYPEATNGNGKHIISFAADANMEVINTTRDPGNNSYTHVGSKGQHHRIDYILLSSSIAPYVASCSTEPGLGRGTAAQDHIPVLATLKWAVCKTTKASGPRPDLTNLNNDVAKASFKEILKQASIIPWEVDVNTHCEEVTRVVNDAAIQAFGKAVKATRKPYVTKTTMGLIRARRLALRVHRAVLRGEAHDDRPGRLVAHAHSLRAGEVGDSLSLWSRERGDDGGTIHDIHHYAHLLLNWTISPMVYAMAILSFLTRSGPIVAAAVEKDRSAFLSRLASTASSASAANDAAAQWKAYRDLLRYGGRKAKFPAGKPMRLDKDGEVIHNSQDMADQEFNHFAKIQAGKIVTADDLANKYNHDSKIRPFDGMLDLSTVMPMAVCQAQFAAAKAGAQGGPDGLTNAVLRAAPTEAARLLHPLFTKVATTVREPLSFKGGDLVAIPKGKGDPRYLQAYREILLNNVLGKHHHKYLRTMLNTTLAIALEDIQVGGRPKRGADMAVLAARLFTERSQAQGKCSMISCYDLKEAFYSVVVQLVHGIPGEEDEVKEVLENLEVPLWAQPQLEHLMANPGILDTVLDGSHLAALIAEGYRNRWTSHRFSQNLMAPHKGTRPGVPLADADFNLLFGRVHRMIDSYLAQRGLRARASAACAARRQQQYKHQPSELCAGHSRRAERARGGAVGAASGGTAAERASSAGFQVDRLAAATRGRAWNHGLGPRSQGMLRPAHANGARTKWKKLAWAPPKTRTYKDPNTKAWATALRWAKHLGKCRQFLTKEVAGLQECAAMCELTPNQHVKLLRALADASNFMIKVGMLFVLTFRALKRLNQIAPCVTPRALVDDVSLQLVATTPDTLPQLEKAVRIFKYDAQVLGLNTQPKKSGIVAASGRSKRLFRHGAAQLKLQFRPWMRNLGHELAGGKVLRLQEKARLKSLKQRRRKYMALRSAVGRKASLLFRTGALPAAGHGGGVSGVSDVSLRYFRQLASTLAGGKKHGGVTAYLLAHRDPYYDPIFDCTLSICLRYAAWIWDSRVCLGRAQRAWAQLRLYFDDNPTWQIAKGPMSACWLSLHRIGWAMTSAHTFLSDTNITINLVTTCPYDVKLYMIEGIQRLLGLAGQLSN</sequence>
<feature type="region of interest" description="Disordered" evidence="2">
    <location>
        <begin position="426"/>
        <end position="570"/>
    </location>
</feature>
<protein>
    <recommendedName>
        <fullName evidence="3">RNase H type-1 domain-containing protein</fullName>
    </recommendedName>
</protein>
<feature type="compositionally biased region" description="Basic and acidic residues" evidence="2">
    <location>
        <begin position="262"/>
        <end position="271"/>
    </location>
</feature>
<feature type="compositionally biased region" description="Basic and acidic residues" evidence="2">
    <location>
        <begin position="1629"/>
        <end position="1639"/>
    </location>
</feature>
<feature type="compositionally biased region" description="Basic and acidic residues" evidence="2">
    <location>
        <begin position="942"/>
        <end position="955"/>
    </location>
</feature>
<dbReference type="Gene3D" id="3.60.10.10">
    <property type="entry name" value="Endonuclease/exonuclease/phosphatase"/>
    <property type="match status" value="1"/>
</dbReference>
<feature type="compositionally biased region" description="Low complexity" evidence="2">
    <location>
        <begin position="503"/>
        <end position="533"/>
    </location>
</feature>
<feature type="compositionally biased region" description="Low complexity" evidence="2">
    <location>
        <begin position="1"/>
        <end position="15"/>
    </location>
</feature>
<feature type="compositionally biased region" description="Low complexity" evidence="2">
    <location>
        <begin position="618"/>
        <end position="653"/>
    </location>
</feature>
<proteinExistence type="predicted"/>
<feature type="region of interest" description="Disordered" evidence="2">
    <location>
        <begin position="1818"/>
        <end position="1843"/>
    </location>
</feature>
<feature type="compositionally biased region" description="Gly residues" evidence="2">
    <location>
        <begin position="196"/>
        <end position="208"/>
    </location>
</feature>
<feature type="compositionally biased region" description="Basic and acidic residues" evidence="2">
    <location>
        <begin position="671"/>
        <end position="690"/>
    </location>
</feature>
<organism evidence="4 5">
    <name type="scientific">Prorocentrum cordatum</name>
    <dbReference type="NCBI Taxonomy" id="2364126"/>
    <lineage>
        <taxon>Eukaryota</taxon>
        <taxon>Sar</taxon>
        <taxon>Alveolata</taxon>
        <taxon>Dinophyceae</taxon>
        <taxon>Prorocentrales</taxon>
        <taxon>Prorocentraceae</taxon>
        <taxon>Prorocentrum</taxon>
    </lineage>
</organism>
<feature type="region of interest" description="Disordered" evidence="2">
    <location>
        <begin position="1457"/>
        <end position="1565"/>
    </location>
</feature>
<dbReference type="PROSITE" id="PS50879">
    <property type="entry name" value="RNASE_H_1"/>
    <property type="match status" value="1"/>
</dbReference>
<evidence type="ECO:0000256" key="2">
    <source>
        <dbReference type="SAM" id="MobiDB-lite"/>
    </source>
</evidence>
<feature type="compositionally biased region" description="Basic residues" evidence="2">
    <location>
        <begin position="474"/>
        <end position="502"/>
    </location>
</feature>
<feature type="region of interest" description="Disordered" evidence="2">
    <location>
        <begin position="909"/>
        <end position="955"/>
    </location>
</feature>
<evidence type="ECO:0000259" key="3">
    <source>
        <dbReference type="PROSITE" id="PS50879"/>
    </source>
</evidence>
<name>A0ABN9Y224_9DINO</name>
<feature type="region of interest" description="Disordered" evidence="2">
    <location>
        <begin position="1"/>
        <end position="359"/>
    </location>
</feature>
<dbReference type="InterPro" id="IPR002156">
    <property type="entry name" value="RNaseH_domain"/>
</dbReference>
<comment type="caution">
    <text evidence="4">The sequence shown here is derived from an EMBL/GenBank/DDBJ whole genome shotgun (WGS) entry which is preliminary data.</text>
</comment>
<dbReference type="EMBL" id="CAUYUJ010021443">
    <property type="protein sequence ID" value="CAK0904671.1"/>
    <property type="molecule type" value="Genomic_DNA"/>
</dbReference>
<feature type="compositionally biased region" description="Low complexity" evidence="2">
    <location>
        <begin position="209"/>
        <end position="219"/>
    </location>
</feature>
<dbReference type="Gene3D" id="3.30.420.10">
    <property type="entry name" value="Ribonuclease H-like superfamily/Ribonuclease H"/>
    <property type="match status" value="1"/>
</dbReference>
<feature type="compositionally biased region" description="Low complexity" evidence="2">
    <location>
        <begin position="183"/>
        <end position="195"/>
    </location>
</feature>
<evidence type="ECO:0000256" key="1">
    <source>
        <dbReference type="SAM" id="Coils"/>
    </source>
</evidence>
<feature type="compositionally biased region" description="Low complexity" evidence="2">
    <location>
        <begin position="914"/>
        <end position="935"/>
    </location>
</feature>
<feature type="compositionally biased region" description="Basic and acidic residues" evidence="2">
    <location>
        <begin position="304"/>
        <end position="313"/>
    </location>
</feature>
<dbReference type="SUPFAM" id="SSF53098">
    <property type="entry name" value="Ribonuclease H-like"/>
    <property type="match status" value="1"/>
</dbReference>
<feature type="non-terminal residue" evidence="4">
    <location>
        <position position="1"/>
    </location>
</feature>
<feature type="compositionally biased region" description="Low complexity" evidence="2">
    <location>
        <begin position="1487"/>
        <end position="1506"/>
    </location>
</feature>
<dbReference type="Pfam" id="PF00075">
    <property type="entry name" value="RNase_H"/>
    <property type="match status" value="1"/>
</dbReference>
<keyword evidence="5" id="KW-1185">Reference proteome</keyword>
<dbReference type="PANTHER" id="PTHR19446">
    <property type="entry name" value="REVERSE TRANSCRIPTASES"/>
    <property type="match status" value="1"/>
</dbReference>
<evidence type="ECO:0000313" key="5">
    <source>
        <dbReference type="Proteomes" id="UP001189429"/>
    </source>
</evidence>
<accession>A0ABN9Y224</accession>
<dbReference type="InterPro" id="IPR036691">
    <property type="entry name" value="Endo/exonu/phosph_ase_sf"/>
</dbReference>
<feature type="region of interest" description="Disordered" evidence="2">
    <location>
        <begin position="1585"/>
        <end position="1717"/>
    </location>
</feature>
<dbReference type="InterPro" id="IPR012337">
    <property type="entry name" value="RNaseH-like_sf"/>
</dbReference>
<feature type="domain" description="RNase H type-1" evidence="3">
    <location>
        <begin position="1935"/>
        <end position="2091"/>
    </location>
</feature>
<dbReference type="Proteomes" id="UP001189429">
    <property type="component" value="Unassembled WGS sequence"/>
</dbReference>
<feature type="compositionally biased region" description="Basic and acidic residues" evidence="2">
    <location>
        <begin position="1515"/>
        <end position="1553"/>
    </location>
</feature>
<feature type="compositionally biased region" description="Acidic residues" evidence="2">
    <location>
        <begin position="60"/>
        <end position="70"/>
    </location>
</feature>
<feature type="compositionally biased region" description="Low complexity" evidence="2">
    <location>
        <begin position="237"/>
        <end position="249"/>
    </location>
</feature>
<feature type="compositionally biased region" description="Basic and acidic residues" evidence="2">
    <location>
        <begin position="443"/>
        <end position="457"/>
    </location>
</feature>
<feature type="region of interest" description="Disordered" evidence="2">
    <location>
        <begin position="1756"/>
        <end position="1787"/>
    </location>
</feature>
<evidence type="ECO:0000313" key="4">
    <source>
        <dbReference type="EMBL" id="CAK0904671.1"/>
    </source>
</evidence>
<feature type="compositionally biased region" description="Low complexity" evidence="2">
    <location>
        <begin position="29"/>
        <end position="41"/>
    </location>
</feature>
<feature type="compositionally biased region" description="Acidic residues" evidence="2">
    <location>
        <begin position="343"/>
        <end position="352"/>
    </location>
</feature>
<gene>
    <name evidence="4" type="ORF">PCOR1329_LOCUS80624</name>
</gene>
<reference evidence="4" key="1">
    <citation type="submission" date="2023-10" db="EMBL/GenBank/DDBJ databases">
        <authorList>
            <person name="Chen Y."/>
            <person name="Shah S."/>
            <person name="Dougan E. K."/>
            <person name="Thang M."/>
            <person name="Chan C."/>
        </authorList>
    </citation>
    <scope>NUCLEOTIDE SEQUENCE [LARGE SCALE GENOMIC DNA]</scope>
</reference>
<dbReference type="InterPro" id="IPR036397">
    <property type="entry name" value="RNaseH_sf"/>
</dbReference>
<feature type="coiled-coil region" evidence="1">
    <location>
        <begin position="815"/>
        <end position="863"/>
    </location>
</feature>